<dbReference type="NCBIfam" id="TIGR00014">
    <property type="entry name" value="arsC"/>
    <property type="match status" value="1"/>
</dbReference>
<dbReference type="eggNOG" id="COG1393">
    <property type="taxonomic scope" value="Bacteria"/>
</dbReference>
<dbReference type="Proteomes" id="UP000006230">
    <property type="component" value="Unassembled WGS sequence"/>
</dbReference>
<keyword evidence="6" id="KW-1185">Reference proteome</keyword>
<dbReference type="PANTHER" id="PTHR30041:SF4">
    <property type="entry name" value="ARSENATE REDUCTASE"/>
    <property type="match status" value="1"/>
</dbReference>
<evidence type="ECO:0000256" key="1">
    <source>
        <dbReference type="ARBA" id="ARBA00007198"/>
    </source>
</evidence>
<name>Q0FJZ4_SALBH</name>
<dbReference type="OrthoDB" id="9790554at2"/>
<evidence type="ECO:0000313" key="5">
    <source>
        <dbReference type="EMBL" id="EAU44532.1"/>
    </source>
</evidence>
<dbReference type="HOGENOM" id="CLU_116644_0_1_5"/>
<organism evidence="5 6">
    <name type="scientific">Salipiger bermudensis (strain DSM 26914 / JCM 13377 / KCTC 12554 / HTCC2601)</name>
    <name type="common">Pelagibaca bermudensis</name>
    <dbReference type="NCBI Taxonomy" id="314265"/>
    <lineage>
        <taxon>Bacteria</taxon>
        <taxon>Pseudomonadati</taxon>
        <taxon>Pseudomonadota</taxon>
        <taxon>Alphaproteobacteria</taxon>
        <taxon>Rhodobacterales</taxon>
        <taxon>Roseobacteraceae</taxon>
        <taxon>Salipiger</taxon>
    </lineage>
</organism>
<dbReference type="CDD" id="cd03034">
    <property type="entry name" value="ArsC_ArsC"/>
    <property type="match status" value="1"/>
</dbReference>
<gene>
    <name evidence="5" type="ORF">R2601_12680</name>
</gene>
<keyword evidence="2 4" id="KW-0560">Oxidoreductase</keyword>
<proteinExistence type="inferred from homology"/>
<reference evidence="5 6" key="1">
    <citation type="journal article" date="2010" name="J. Bacteriol.">
        <title>Genome sequences of Pelagibaca bermudensis HTCC2601T and Maritimibacter alkaliphilus HTCC2654T, the type strains of two marine Roseobacter genera.</title>
        <authorList>
            <person name="Thrash J.C."/>
            <person name="Cho J.C."/>
            <person name="Ferriera S."/>
            <person name="Johnson J."/>
            <person name="Vergin K.L."/>
            <person name="Giovannoni S.J."/>
        </authorList>
    </citation>
    <scope>NUCLEOTIDE SEQUENCE [LARGE SCALE GENOMIC DNA]</scope>
    <source>
        <strain evidence="6">DSM 26914 / JCM 13377 / KCTC 12554 / HTCC2601</strain>
    </source>
</reference>
<evidence type="ECO:0000256" key="2">
    <source>
        <dbReference type="ARBA" id="ARBA00023002"/>
    </source>
</evidence>
<dbReference type="EC" id="1.20.4.1" evidence="4"/>
<dbReference type="Gene3D" id="3.40.30.10">
    <property type="entry name" value="Glutaredoxin"/>
    <property type="match status" value="1"/>
</dbReference>
<evidence type="ECO:0000256" key="3">
    <source>
        <dbReference type="PROSITE-ProRule" id="PRU01282"/>
    </source>
</evidence>
<dbReference type="SUPFAM" id="SSF52833">
    <property type="entry name" value="Thioredoxin-like"/>
    <property type="match status" value="1"/>
</dbReference>
<evidence type="ECO:0000313" key="6">
    <source>
        <dbReference type="Proteomes" id="UP000006230"/>
    </source>
</evidence>
<comment type="catalytic activity">
    <reaction evidence="4">
        <text>[glutaredoxin]-dithiol + arsenate + glutathione + H(+) = glutathionyl-S-S-[glutaredoxin] + arsenite + H2O</text>
        <dbReference type="Rhea" id="RHEA:22016"/>
        <dbReference type="Rhea" id="RHEA-COMP:10729"/>
        <dbReference type="Rhea" id="RHEA-COMP:17668"/>
        <dbReference type="ChEBI" id="CHEBI:15377"/>
        <dbReference type="ChEBI" id="CHEBI:15378"/>
        <dbReference type="ChEBI" id="CHEBI:29242"/>
        <dbReference type="ChEBI" id="CHEBI:29950"/>
        <dbReference type="ChEBI" id="CHEBI:48597"/>
        <dbReference type="ChEBI" id="CHEBI:57925"/>
        <dbReference type="ChEBI" id="CHEBI:146199"/>
        <dbReference type="EC" id="1.20.4.1"/>
    </reaction>
</comment>
<dbReference type="GO" id="GO:0008794">
    <property type="term" value="F:arsenate reductase (glutaredoxin) activity"/>
    <property type="evidence" value="ECO:0007669"/>
    <property type="project" value="UniProtKB-UniRule"/>
</dbReference>
<sequence>MILWHNPRCSKSREALKLLEAQGVRPEIRKYLEDAPTYEELKAARTALNLPAIEMMRSKEPAFRELGLSKDADDDTLLRAMAAEPRLIERPLAIEGPRAILGRPPEKVLDLL</sequence>
<accession>Q0FJZ4</accession>
<dbReference type="AlphaFoldDB" id="Q0FJZ4"/>
<dbReference type="Pfam" id="PF03960">
    <property type="entry name" value="ArsC"/>
    <property type="match status" value="1"/>
</dbReference>
<comment type="caution">
    <text evidence="5">The sequence shown here is derived from an EMBL/GenBank/DDBJ whole genome shotgun (WGS) entry which is preliminary data.</text>
</comment>
<dbReference type="InterPro" id="IPR006660">
    <property type="entry name" value="Arsenate_reductase-like"/>
</dbReference>
<dbReference type="EMBL" id="AATQ01000044">
    <property type="protein sequence ID" value="EAU44532.1"/>
    <property type="molecule type" value="Genomic_DNA"/>
</dbReference>
<evidence type="ECO:0000256" key="4">
    <source>
        <dbReference type="RuleBase" id="RU362029"/>
    </source>
</evidence>
<dbReference type="PANTHER" id="PTHR30041">
    <property type="entry name" value="ARSENATE REDUCTASE"/>
    <property type="match status" value="1"/>
</dbReference>
<dbReference type="InterPro" id="IPR036249">
    <property type="entry name" value="Thioredoxin-like_sf"/>
</dbReference>
<dbReference type="PROSITE" id="PS51353">
    <property type="entry name" value="ARSC"/>
    <property type="match status" value="1"/>
</dbReference>
<dbReference type="InterPro" id="IPR006659">
    <property type="entry name" value="Arsenate_reductase"/>
</dbReference>
<dbReference type="RefSeq" id="WP_007794491.1">
    <property type="nucleotide sequence ID" value="NZ_DS022276.1"/>
</dbReference>
<protein>
    <recommendedName>
        <fullName evidence="4">Arsenate reductase</fullName>
        <ecNumber evidence="4">1.20.4.1</ecNumber>
    </recommendedName>
</protein>
<dbReference type="STRING" id="314265.R2601_12680"/>
<comment type="similarity">
    <text evidence="1 3 4">Belongs to the ArsC family.</text>
</comment>